<sequence length="56" mass="5857">MTRVQGRPARRVVAAYAAAASGPPRAAFPFGDDAPIEEVEAVLDGMAVFEVVEEPA</sequence>
<dbReference type="EMBL" id="JAGSOV010000077">
    <property type="protein sequence ID" value="MCO1660101.1"/>
    <property type="molecule type" value="Genomic_DNA"/>
</dbReference>
<evidence type="ECO:0000313" key="2">
    <source>
        <dbReference type="Proteomes" id="UP001165283"/>
    </source>
</evidence>
<keyword evidence="2" id="KW-1185">Reference proteome</keyword>
<evidence type="ECO:0000313" key="1">
    <source>
        <dbReference type="EMBL" id="MCO1660101.1"/>
    </source>
</evidence>
<name>A0ABT1AAX1_9PSEU</name>
<reference evidence="1" key="1">
    <citation type="submission" date="2021-04" db="EMBL/GenBank/DDBJ databases">
        <title>Pseudonocardia sp. nov., isolated from sandy soil of mangrove forest.</title>
        <authorList>
            <person name="Zan Z."/>
            <person name="Huang R."/>
            <person name="Liu W."/>
        </authorList>
    </citation>
    <scope>NUCLEOTIDE SEQUENCE</scope>
    <source>
        <strain evidence="1">S2-4</strain>
    </source>
</reference>
<organism evidence="1 2">
    <name type="scientific">Pseudonocardia humida</name>
    <dbReference type="NCBI Taxonomy" id="2800819"/>
    <lineage>
        <taxon>Bacteria</taxon>
        <taxon>Bacillati</taxon>
        <taxon>Actinomycetota</taxon>
        <taxon>Actinomycetes</taxon>
        <taxon>Pseudonocardiales</taxon>
        <taxon>Pseudonocardiaceae</taxon>
        <taxon>Pseudonocardia</taxon>
    </lineage>
</organism>
<protein>
    <submittedName>
        <fullName evidence="1">Uncharacterized protein</fullName>
    </submittedName>
</protein>
<dbReference type="Proteomes" id="UP001165283">
    <property type="component" value="Unassembled WGS sequence"/>
</dbReference>
<proteinExistence type="predicted"/>
<dbReference type="RefSeq" id="WP_252445379.1">
    <property type="nucleotide sequence ID" value="NZ_JAGSOV010000077.1"/>
</dbReference>
<gene>
    <name evidence="1" type="ORF">KDL28_34085</name>
</gene>
<accession>A0ABT1AAX1</accession>
<comment type="caution">
    <text evidence="1">The sequence shown here is derived from an EMBL/GenBank/DDBJ whole genome shotgun (WGS) entry which is preliminary data.</text>
</comment>